<name>A0A4S8MBN7_DENBC</name>
<feature type="region of interest" description="Disordered" evidence="2">
    <location>
        <begin position="832"/>
        <end position="852"/>
    </location>
</feature>
<accession>A0A4S8MBN7</accession>
<dbReference type="EMBL" id="ML179120">
    <property type="protein sequence ID" value="THU99408.1"/>
    <property type="molecule type" value="Genomic_DNA"/>
</dbReference>
<dbReference type="InterPro" id="IPR041457">
    <property type="entry name" value="CxC2_KDZ-assoc"/>
</dbReference>
<dbReference type="Proteomes" id="UP000297245">
    <property type="component" value="Unassembled WGS sequence"/>
</dbReference>
<dbReference type="OrthoDB" id="3149508at2759"/>
<dbReference type="Pfam" id="PF18803">
    <property type="entry name" value="CxC2"/>
    <property type="match status" value="1"/>
</dbReference>
<proteinExistence type="predicted"/>
<dbReference type="PANTHER" id="PTHR33096:SF1">
    <property type="entry name" value="CXC1-LIKE CYSTEINE CLUSTER ASSOCIATED WITH KDZ TRANSPOSASES DOMAIN-CONTAINING PROTEIN"/>
    <property type="match status" value="1"/>
</dbReference>
<dbReference type="Pfam" id="PF18758">
    <property type="entry name" value="KDZ"/>
    <property type="match status" value="1"/>
</dbReference>
<feature type="compositionally biased region" description="Basic residues" evidence="2">
    <location>
        <begin position="842"/>
        <end position="852"/>
    </location>
</feature>
<feature type="domain" description="CxC2-like cysteine cluster KDZ transposase-associated" evidence="3">
    <location>
        <begin position="66"/>
        <end position="169"/>
    </location>
</feature>
<evidence type="ECO:0000256" key="1">
    <source>
        <dbReference type="SAM" id="Coils"/>
    </source>
</evidence>
<evidence type="ECO:0000313" key="4">
    <source>
        <dbReference type="EMBL" id="THU99408.1"/>
    </source>
</evidence>
<feature type="non-terminal residue" evidence="4">
    <location>
        <position position="1"/>
    </location>
</feature>
<dbReference type="PANTHER" id="PTHR33096">
    <property type="entry name" value="CXC2 DOMAIN-CONTAINING PROTEIN"/>
    <property type="match status" value="1"/>
</dbReference>
<evidence type="ECO:0000259" key="3">
    <source>
        <dbReference type="Pfam" id="PF18803"/>
    </source>
</evidence>
<reference evidence="4 5" key="1">
    <citation type="journal article" date="2019" name="Nat. Ecol. Evol.">
        <title>Megaphylogeny resolves global patterns of mushroom evolution.</title>
        <authorList>
            <person name="Varga T."/>
            <person name="Krizsan K."/>
            <person name="Foldi C."/>
            <person name="Dima B."/>
            <person name="Sanchez-Garcia M."/>
            <person name="Sanchez-Ramirez S."/>
            <person name="Szollosi G.J."/>
            <person name="Szarkandi J.G."/>
            <person name="Papp V."/>
            <person name="Albert L."/>
            <person name="Andreopoulos W."/>
            <person name="Angelini C."/>
            <person name="Antonin V."/>
            <person name="Barry K.W."/>
            <person name="Bougher N.L."/>
            <person name="Buchanan P."/>
            <person name="Buyck B."/>
            <person name="Bense V."/>
            <person name="Catcheside P."/>
            <person name="Chovatia M."/>
            <person name="Cooper J."/>
            <person name="Damon W."/>
            <person name="Desjardin D."/>
            <person name="Finy P."/>
            <person name="Geml J."/>
            <person name="Haridas S."/>
            <person name="Hughes K."/>
            <person name="Justo A."/>
            <person name="Karasinski D."/>
            <person name="Kautmanova I."/>
            <person name="Kiss B."/>
            <person name="Kocsube S."/>
            <person name="Kotiranta H."/>
            <person name="LaButti K.M."/>
            <person name="Lechner B.E."/>
            <person name="Liimatainen K."/>
            <person name="Lipzen A."/>
            <person name="Lukacs Z."/>
            <person name="Mihaltcheva S."/>
            <person name="Morgado L.N."/>
            <person name="Niskanen T."/>
            <person name="Noordeloos M.E."/>
            <person name="Ohm R.A."/>
            <person name="Ortiz-Santana B."/>
            <person name="Ovrebo C."/>
            <person name="Racz N."/>
            <person name="Riley R."/>
            <person name="Savchenko A."/>
            <person name="Shiryaev A."/>
            <person name="Soop K."/>
            <person name="Spirin V."/>
            <person name="Szebenyi C."/>
            <person name="Tomsovsky M."/>
            <person name="Tulloss R.E."/>
            <person name="Uehling J."/>
            <person name="Grigoriev I.V."/>
            <person name="Vagvolgyi C."/>
            <person name="Papp T."/>
            <person name="Martin F.M."/>
            <person name="Miettinen O."/>
            <person name="Hibbett D.S."/>
            <person name="Nagy L.G."/>
        </authorList>
    </citation>
    <scope>NUCLEOTIDE SEQUENCE [LARGE SCALE GENOMIC DNA]</scope>
    <source>
        <strain evidence="4 5">CBS 962.96</strain>
    </source>
</reference>
<dbReference type="AlphaFoldDB" id="A0A4S8MBN7"/>
<gene>
    <name evidence="4" type="ORF">K435DRAFT_659064</name>
</gene>
<sequence>EHNPHSEDVCACGIGRRTVQCEDCLFYEASCPDCFVARHRCMPLHWALVWDSTLGFSRRHDISTLRPKGYAIQLGHTNGICPNAAEAIKFTITHSNGIHGTLVSFCRCLHSDQSRVNQLMQSKLFPGSSTEPVSAYSFAVLRQYDLHSLQAKIGAYDYTQGLRRLTDNVFTHLVNDPYQAFMRVARVWRYMLARIRLGQEHGIDACFPHLPPGTLTVRCPACSDPNVNMRGEWWLAKRFLRHLAQIRVTLDGNHQINQFWKNTDPFDRSLFDGYSYFPEATKYHAFLLEKGAISSEEYAGHCNHVKVIANQARIQNQNCAKSGGVNTQCDHVFVLATADMQNGEKFANVDTSLHQAFERVGFGDNKMDKHRKEIPVRLSYDSNCSFTPHIGDRFATSTYLQDQQELVIRFEIGIPDLHIKGHKDDCIVKYGHPYHWCVGHFHGETAEYYWVELNQVGAFTRQMNDGHREDTIIAHHMDWNWRKTVNLADRLAQDLDFARLQYQQKREQLRQLSQANLNRARQWSQLSHMPEEVVIDKKKHWISVYHRRPQKIPSVQALLDQIGARPTVSSSVEADPMSVEAFFKKAQEIREIKRRNKKNPDGISVVDSHELNARSSHLNKALKDLRTRQSEVMPQLLPLMTSTSSGRVLDPEDECLFLPSDISAADRVKYNLSTLALQEVSLREAQANEEICKVKSVCRSIGTMLLFRTKNIKGQDRKTRSEHAIANVFVKRDRHITAYNHARTTLIRLGHVNPSDPNSPFPLLRPEDTHRLDVDVKRWTGDLKRKDGLLWTLRAASDLLAGVEPDEDLPVGLDQDLVPVPLITPTKLTQRETRNLSCRSTPGKKRQGRKTRVSVPLKISKDSWLWSKGTRATIDQKALEEWEEEGDRVQWMRAEAEMYRWMEQFELKHAEFERTILFFRRTSNAWLSLANPALSPGHGTFAKRQAAVYNDLAKDAELRYKAVGHPAFIELPEDTILAQRVEEWRMQQLSWMKDMVSHWSRDPCST</sequence>
<organism evidence="4 5">
    <name type="scientific">Dendrothele bispora (strain CBS 962.96)</name>
    <dbReference type="NCBI Taxonomy" id="1314807"/>
    <lineage>
        <taxon>Eukaryota</taxon>
        <taxon>Fungi</taxon>
        <taxon>Dikarya</taxon>
        <taxon>Basidiomycota</taxon>
        <taxon>Agaricomycotina</taxon>
        <taxon>Agaricomycetes</taxon>
        <taxon>Agaricomycetidae</taxon>
        <taxon>Agaricales</taxon>
        <taxon>Agaricales incertae sedis</taxon>
        <taxon>Dendrothele</taxon>
    </lineage>
</organism>
<keyword evidence="1" id="KW-0175">Coiled coil</keyword>
<keyword evidence="5" id="KW-1185">Reference proteome</keyword>
<feature type="coiled-coil region" evidence="1">
    <location>
        <begin position="488"/>
        <end position="515"/>
    </location>
</feature>
<protein>
    <recommendedName>
        <fullName evidence="3">CxC2-like cysteine cluster KDZ transposase-associated domain-containing protein</fullName>
    </recommendedName>
</protein>
<dbReference type="InterPro" id="IPR040521">
    <property type="entry name" value="KDZ"/>
</dbReference>
<evidence type="ECO:0000313" key="5">
    <source>
        <dbReference type="Proteomes" id="UP000297245"/>
    </source>
</evidence>
<evidence type="ECO:0000256" key="2">
    <source>
        <dbReference type="SAM" id="MobiDB-lite"/>
    </source>
</evidence>